<gene>
    <name evidence="1" type="ORF">B0H15DRAFT_891017</name>
</gene>
<dbReference type="CDD" id="cd07822">
    <property type="entry name" value="SRPBCC_4"/>
    <property type="match status" value="1"/>
</dbReference>
<protein>
    <submittedName>
        <fullName evidence="1">Uncharacterized protein</fullName>
    </submittedName>
</protein>
<dbReference type="Proteomes" id="UP001222325">
    <property type="component" value="Unassembled WGS sequence"/>
</dbReference>
<keyword evidence="2" id="KW-1185">Reference proteome</keyword>
<sequence length="184" mass="19804">MAGTGMPPLSSSGVFTVADSILIDAPPEKVWKILLDFGSYKECVSVSDSSAERSRGQRLISASGAALADQTPKVGTKLLISPVHLPPTMGTPGFMQSHSVTVRVTTLDNENFRAAWVTANGLPAWVLHAERWQMLTVEGGQTKYETVEVYRGVGAYVVKFFTGKYLVLGVRAMAEGLKKRAESA</sequence>
<dbReference type="Gene3D" id="3.30.530.20">
    <property type="match status" value="1"/>
</dbReference>
<dbReference type="AlphaFoldDB" id="A0AAD6TYP4"/>
<proteinExistence type="predicted"/>
<dbReference type="InterPro" id="IPR019587">
    <property type="entry name" value="Polyketide_cyclase/dehydratase"/>
</dbReference>
<name>A0AAD6TYP4_9AGAR</name>
<feature type="non-terminal residue" evidence="1">
    <location>
        <position position="1"/>
    </location>
</feature>
<evidence type="ECO:0000313" key="2">
    <source>
        <dbReference type="Proteomes" id="UP001222325"/>
    </source>
</evidence>
<evidence type="ECO:0000313" key="1">
    <source>
        <dbReference type="EMBL" id="KAJ7079973.1"/>
    </source>
</evidence>
<reference evidence="1" key="1">
    <citation type="submission" date="2023-03" db="EMBL/GenBank/DDBJ databases">
        <title>Massive genome expansion in bonnet fungi (Mycena s.s.) driven by repeated elements and novel gene families across ecological guilds.</title>
        <authorList>
            <consortium name="Lawrence Berkeley National Laboratory"/>
            <person name="Harder C.B."/>
            <person name="Miyauchi S."/>
            <person name="Viragh M."/>
            <person name="Kuo A."/>
            <person name="Thoen E."/>
            <person name="Andreopoulos B."/>
            <person name="Lu D."/>
            <person name="Skrede I."/>
            <person name="Drula E."/>
            <person name="Henrissat B."/>
            <person name="Morin E."/>
            <person name="Kohler A."/>
            <person name="Barry K."/>
            <person name="LaButti K."/>
            <person name="Morin E."/>
            <person name="Salamov A."/>
            <person name="Lipzen A."/>
            <person name="Mereny Z."/>
            <person name="Hegedus B."/>
            <person name="Baldrian P."/>
            <person name="Stursova M."/>
            <person name="Weitz H."/>
            <person name="Taylor A."/>
            <person name="Grigoriev I.V."/>
            <person name="Nagy L.G."/>
            <person name="Martin F."/>
            <person name="Kauserud H."/>
        </authorList>
    </citation>
    <scope>NUCLEOTIDE SEQUENCE</scope>
    <source>
        <strain evidence="1">CBHHK173m</strain>
    </source>
</reference>
<dbReference type="SUPFAM" id="SSF55961">
    <property type="entry name" value="Bet v1-like"/>
    <property type="match status" value="1"/>
</dbReference>
<dbReference type="InterPro" id="IPR023393">
    <property type="entry name" value="START-like_dom_sf"/>
</dbReference>
<dbReference type="Pfam" id="PF10604">
    <property type="entry name" value="Polyketide_cyc2"/>
    <property type="match status" value="1"/>
</dbReference>
<dbReference type="EMBL" id="JARJCN010000057">
    <property type="protein sequence ID" value="KAJ7079973.1"/>
    <property type="molecule type" value="Genomic_DNA"/>
</dbReference>
<accession>A0AAD6TYP4</accession>
<organism evidence="1 2">
    <name type="scientific">Mycena belliarum</name>
    <dbReference type="NCBI Taxonomy" id="1033014"/>
    <lineage>
        <taxon>Eukaryota</taxon>
        <taxon>Fungi</taxon>
        <taxon>Dikarya</taxon>
        <taxon>Basidiomycota</taxon>
        <taxon>Agaricomycotina</taxon>
        <taxon>Agaricomycetes</taxon>
        <taxon>Agaricomycetidae</taxon>
        <taxon>Agaricales</taxon>
        <taxon>Marasmiineae</taxon>
        <taxon>Mycenaceae</taxon>
        <taxon>Mycena</taxon>
    </lineage>
</organism>
<comment type="caution">
    <text evidence="1">The sequence shown here is derived from an EMBL/GenBank/DDBJ whole genome shotgun (WGS) entry which is preliminary data.</text>
</comment>